<evidence type="ECO:0000313" key="3">
    <source>
        <dbReference type="EMBL" id="TDQ45256.1"/>
    </source>
</evidence>
<feature type="domain" description="Anti sigma-E protein RseA N-terminal" evidence="2">
    <location>
        <begin position="32"/>
        <end position="104"/>
    </location>
</feature>
<dbReference type="PANTHER" id="PTHR38104">
    <property type="match status" value="1"/>
</dbReference>
<dbReference type="Proteomes" id="UP000295510">
    <property type="component" value="Unassembled WGS sequence"/>
</dbReference>
<dbReference type="InterPro" id="IPR005572">
    <property type="entry name" value="Anti-sigma_E_RseA_N"/>
</dbReference>
<evidence type="ECO:0000259" key="2">
    <source>
        <dbReference type="Pfam" id="PF03872"/>
    </source>
</evidence>
<dbReference type="PANTHER" id="PTHR38104:SF1">
    <property type="entry name" value="ANTI-SIGMA-E FACTOR RSEA"/>
    <property type="match status" value="1"/>
</dbReference>
<evidence type="ECO:0000313" key="4">
    <source>
        <dbReference type="Proteomes" id="UP000295510"/>
    </source>
</evidence>
<dbReference type="GO" id="GO:0016989">
    <property type="term" value="F:sigma factor antagonist activity"/>
    <property type="evidence" value="ECO:0007669"/>
    <property type="project" value="InterPro"/>
</dbReference>
<name>A0A4R6UGW3_9BURK</name>
<keyword evidence="4" id="KW-1185">Reference proteome</keyword>
<accession>A0A4R6UGW3</accession>
<dbReference type="Gene3D" id="1.10.10.880">
    <property type="entry name" value="Anti sigma-E protein RseA, N-terminal domain"/>
    <property type="match status" value="1"/>
</dbReference>
<dbReference type="InterPro" id="IPR052383">
    <property type="entry name" value="Anti-sigma-E_RseA-like"/>
</dbReference>
<protein>
    <submittedName>
        <fullName evidence="3">RseA-like anti sigma(E) protein</fullName>
    </submittedName>
</protein>
<dbReference type="CDD" id="cd16328">
    <property type="entry name" value="RseA_N"/>
    <property type="match status" value="1"/>
</dbReference>
<sequence>MTMQTSHTPPAPATPQGLNRLSEVDDGVSLPEQLSALFDGECSVLQTQALTVAYAESAELRQTWASYHCIGHALRAEREAPANPAFVAGVMARIAHEGVRPAPAQPLGQATAGGAGVIAPATADEAANDAVFRWKMVAGLASLVAVAAVAWQMVAAPSSAAGPQLAQAPAAVQAPLQAVVTPQGVMLRDPQLEELLAAHRQFGGMSALQMPAGFLRNATYEAPQR</sequence>
<evidence type="ECO:0000256" key="1">
    <source>
        <dbReference type="SAM" id="MobiDB-lite"/>
    </source>
</evidence>
<comment type="caution">
    <text evidence="3">The sequence shown here is derived from an EMBL/GenBank/DDBJ whole genome shotgun (WGS) entry which is preliminary data.</text>
</comment>
<feature type="region of interest" description="Disordered" evidence="1">
    <location>
        <begin position="1"/>
        <end position="21"/>
    </location>
</feature>
<dbReference type="SUPFAM" id="SSF89069">
    <property type="entry name" value="N-terminal, cytoplasmic domain of anti-sigmaE factor RseA"/>
    <property type="match status" value="1"/>
</dbReference>
<proteinExistence type="predicted"/>
<reference evidence="3 4" key="1">
    <citation type="submission" date="2019-03" db="EMBL/GenBank/DDBJ databases">
        <title>Genomic Encyclopedia of Type Strains, Phase IV (KMG-IV): sequencing the most valuable type-strain genomes for metagenomic binning, comparative biology and taxonomic classification.</title>
        <authorList>
            <person name="Goeker M."/>
        </authorList>
    </citation>
    <scope>NUCLEOTIDE SEQUENCE [LARGE SCALE GENOMIC DNA]</scope>
    <source>
        <strain evidence="3 4">DSM 19605</strain>
    </source>
</reference>
<dbReference type="AlphaFoldDB" id="A0A4R6UGW3"/>
<dbReference type="InterPro" id="IPR036147">
    <property type="entry name" value="Anti-sigma_E_RseA_N_sf"/>
</dbReference>
<organism evidence="3 4">
    <name type="scientific">Tepidicella xavieri</name>
    <dbReference type="NCBI Taxonomy" id="360241"/>
    <lineage>
        <taxon>Bacteria</taxon>
        <taxon>Pseudomonadati</taxon>
        <taxon>Pseudomonadota</taxon>
        <taxon>Betaproteobacteria</taxon>
        <taxon>Burkholderiales</taxon>
        <taxon>Tepidicella</taxon>
    </lineage>
</organism>
<gene>
    <name evidence="3" type="ORF">DFR43_101158</name>
</gene>
<dbReference type="EMBL" id="SNYL01000001">
    <property type="protein sequence ID" value="TDQ45256.1"/>
    <property type="molecule type" value="Genomic_DNA"/>
</dbReference>
<dbReference type="Pfam" id="PF03872">
    <property type="entry name" value="RseA_N"/>
    <property type="match status" value="1"/>
</dbReference>